<keyword evidence="5 8" id="KW-0812">Transmembrane</keyword>
<keyword evidence="7 8" id="KW-0472">Membrane</keyword>
<keyword evidence="3" id="KW-0813">Transport</keyword>
<comment type="caution">
    <text evidence="10">The sequence shown here is derived from an EMBL/GenBank/DDBJ whole genome shotgun (WGS) entry which is preliminary data.</text>
</comment>
<evidence type="ECO:0000256" key="1">
    <source>
        <dbReference type="ARBA" id="ARBA00004651"/>
    </source>
</evidence>
<evidence type="ECO:0000256" key="6">
    <source>
        <dbReference type="ARBA" id="ARBA00022989"/>
    </source>
</evidence>
<evidence type="ECO:0000256" key="5">
    <source>
        <dbReference type="ARBA" id="ARBA00022692"/>
    </source>
</evidence>
<evidence type="ECO:0000259" key="9">
    <source>
        <dbReference type="PROSITE" id="PS51012"/>
    </source>
</evidence>
<dbReference type="PROSITE" id="PS51012">
    <property type="entry name" value="ABC_TM2"/>
    <property type="match status" value="1"/>
</dbReference>
<dbReference type="InterPro" id="IPR047817">
    <property type="entry name" value="ABC2_TM_bact-type"/>
</dbReference>
<keyword evidence="11" id="KW-1185">Reference proteome</keyword>
<dbReference type="GO" id="GO:0140359">
    <property type="term" value="F:ABC-type transporter activity"/>
    <property type="evidence" value="ECO:0007669"/>
    <property type="project" value="InterPro"/>
</dbReference>
<evidence type="ECO:0000256" key="8">
    <source>
        <dbReference type="SAM" id="Phobius"/>
    </source>
</evidence>
<comment type="subcellular location">
    <subcellularLocation>
        <location evidence="1">Cell membrane</location>
        <topology evidence="1">Multi-pass membrane protein</topology>
    </subcellularLocation>
</comment>
<dbReference type="Pfam" id="PF12698">
    <property type="entry name" value="ABC2_membrane_3"/>
    <property type="match status" value="1"/>
</dbReference>
<evidence type="ECO:0000313" key="11">
    <source>
        <dbReference type="Proteomes" id="UP000218181"/>
    </source>
</evidence>
<protein>
    <submittedName>
        <fullName evidence="10">ABC transporter permease</fullName>
    </submittedName>
</protein>
<dbReference type="InterPro" id="IPR013525">
    <property type="entry name" value="ABC2_TM"/>
</dbReference>
<sequence length="371" mass="40770">MFIAPLIILTLLYFLLQIPSNVTYRVGIDNRSSSTALVNQLKKSDKLEIIQIDNNQRNTINKKNLAAAIVITDNKVDVTYANTDNSKTQVVTSLLAMTVQEIQGKKTQATIEDTIKSVIASSEAAVKSVSEAAVKSGVKIEQVPNTGGTTVTIPKPATVSISSHYLYGNSKLNPFSSLAPVLVVVFVFFFVFLISGISLVGERSSGTLTRQLVTPVKRSEIVLGYTVAYGLLAIAQTLIILFFVRYVLGMEVIGNFIWVIVINLILAIIALMFSLLLSAVAKNEFQFIQFIPIALVPQVLFSGLINVDTMEKPLQWIAHIMPLYYGIDALTKVVKQGMGFTDIWFNLLILVLIAVILYGLNVIALKELRRT</sequence>
<evidence type="ECO:0000256" key="2">
    <source>
        <dbReference type="ARBA" id="ARBA00007783"/>
    </source>
</evidence>
<dbReference type="EMBL" id="JXJU01000007">
    <property type="protein sequence ID" value="PCR99599.1"/>
    <property type="molecule type" value="Genomic_DNA"/>
</dbReference>
<feature type="transmembrane region" description="Helical" evidence="8">
    <location>
        <begin position="178"/>
        <end position="201"/>
    </location>
</feature>
<evidence type="ECO:0000313" key="10">
    <source>
        <dbReference type="EMBL" id="PCR99599.1"/>
    </source>
</evidence>
<reference evidence="10 11" key="1">
    <citation type="submission" date="2014-12" db="EMBL/GenBank/DDBJ databases">
        <title>Draft genome sequences of 10 type strains of Lactococcus.</title>
        <authorList>
            <person name="Sun Z."/>
            <person name="Zhong Z."/>
            <person name="Liu W."/>
            <person name="Zhang W."/>
            <person name="Zhang H."/>
        </authorList>
    </citation>
    <scope>NUCLEOTIDE SEQUENCE [LARGE SCALE GENOMIC DNA]</scope>
    <source>
        <strain evidence="10 11">JCM 16395</strain>
    </source>
</reference>
<feature type="transmembrane region" description="Helical" evidence="8">
    <location>
        <begin position="287"/>
        <end position="305"/>
    </location>
</feature>
<dbReference type="AlphaFoldDB" id="A0A2A5RKA5"/>
<evidence type="ECO:0000256" key="4">
    <source>
        <dbReference type="ARBA" id="ARBA00022475"/>
    </source>
</evidence>
<dbReference type="STRING" id="1291764.GCA_001311235_02297"/>
<dbReference type="InterPro" id="IPR051449">
    <property type="entry name" value="ABC-2_transporter_component"/>
</dbReference>
<feature type="transmembrane region" description="Helical" evidence="8">
    <location>
        <begin position="256"/>
        <end position="280"/>
    </location>
</feature>
<keyword evidence="6 8" id="KW-1133">Transmembrane helix</keyword>
<feature type="transmembrane region" description="Helical" evidence="8">
    <location>
        <begin position="222"/>
        <end position="244"/>
    </location>
</feature>
<comment type="similarity">
    <text evidence="2">Belongs to the ABC-2 integral membrane protein family.</text>
</comment>
<dbReference type="PANTHER" id="PTHR30294:SF38">
    <property type="entry name" value="TRANSPORT PERMEASE PROTEIN"/>
    <property type="match status" value="1"/>
</dbReference>
<gene>
    <name evidence="10" type="ORF">RT41_GL001712</name>
</gene>
<dbReference type="Proteomes" id="UP000218181">
    <property type="component" value="Unassembled WGS sequence"/>
</dbReference>
<evidence type="ECO:0000256" key="3">
    <source>
        <dbReference type="ARBA" id="ARBA00022448"/>
    </source>
</evidence>
<dbReference type="GO" id="GO:0005886">
    <property type="term" value="C:plasma membrane"/>
    <property type="evidence" value="ECO:0007669"/>
    <property type="project" value="UniProtKB-SubCell"/>
</dbReference>
<feature type="transmembrane region" description="Helical" evidence="8">
    <location>
        <begin position="343"/>
        <end position="365"/>
    </location>
</feature>
<name>A0A2A5RKA5_9LACT</name>
<keyword evidence="4" id="KW-1003">Cell membrane</keyword>
<organism evidence="10 11">
    <name type="scientific">Lactococcus fujiensis JCM 16395</name>
    <dbReference type="NCBI Taxonomy" id="1291764"/>
    <lineage>
        <taxon>Bacteria</taxon>
        <taxon>Bacillati</taxon>
        <taxon>Bacillota</taxon>
        <taxon>Bacilli</taxon>
        <taxon>Lactobacillales</taxon>
        <taxon>Streptococcaceae</taxon>
        <taxon>Lactococcus</taxon>
    </lineage>
</organism>
<proteinExistence type="inferred from homology"/>
<accession>A0A2A5RKA5</accession>
<feature type="domain" description="ABC transmembrane type-2" evidence="9">
    <location>
        <begin position="143"/>
        <end position="368"/>
    </location>
</feature>
<evidence type="ECO:0000256" key="7">
    <source>
        <dbReference type="ARBA" id="ARBA00023136"/>
    </source>
</evidence>
<dbReference type="PANTHER" id="PTHR30294">
    <property type="entry name" value="MEMBRANE COMPONENT OF ABC TRANSPORTER YHHJ-RELATED"/>
    <property type="match status" value="1"/>
</dbReference>